<gene>
    <name evidence="1" type="ORF">ACCI51_19060</name>
</gene>
<organism evidence="1 2">
    <name type="scientific">Microbulbifer echini</name>
    <dbReference type="NCBI Taxonomy" id="1529067"/>
    <lineage>
        <taxon>Bacteria</taxon>
        <taxon>Pseudomonadati</taxon>
        <taxon>Pseudomonadota</taxon>
        <taxon>Gammaproteobacteria</taxon>
        <taxon>Cellvibrionales</taxon>
        <taxon>Microbulbiferaceae</taxon>
        <taxon>Microbulbifer</taxon>
    </lineage>
</organism>
<dbReference type="EMBL" id="JBGMEL010000035">
    <property type="protein sequence ID" value="MFA0792639.1"/>
    <property type="molecule type" value="Genomic_DNA"/>
</dbReference>
<comment type="caution">
    <text evidence="1">The sequence shown here is derived from an EMBL/GenBank/DDBJ whole genome shotgun (WGS) entry which is preliminary data.</text>
</comment>
<dbReference type="Proteomes" id="UP001569414">
    <property type="component" value="Unassembled WGS sequence"/>
</dbReference>
<evidence type="ECO:0008006" key="3">
    <source>
        <dbReference type="Google" id="ProtNLM"/>
    </source>
</evidence>
<sequence>MKTISCLLFTILIPGCYPINKTIQPRAEMLVVDEAGNPVNDAIVTLISGAYPYGEERTRMSVKTDYSGKAKFPKIKDWRIESLMIHGAESYYWSWCIYKEGFLTYEVGKGGADGFSPKAQTTLKPGVATQCSSILQQWESVERP</sequence>
<proteinExistence type="predicted"/>
<protein>
    <recommendedName>
        <fullName evidence="3">Carboxypeptidase regulatory-like domain-containing protein</fullName>
    </recommendedName>
</protein>
<name>A0ABV4NSW7_9GAMM</name>
<reference evidence="1 2" key="1">
    <citation type="submission" date="2024-08" db="EMBL/GenBank/DDBJ databases">
        <authorList>
            <person name="Ishaq N."/>
        </authorList>
    </citation>
    <scope>NUCLEOTIDE SEQUENCE [LARGE SCALE GENOMIC DNA]</scope>
    <source>
        <strain evidence="1 2">JCM 30400</strain>
    </source>
</reference>
<dbReference type="RefSeq" id="WP_371845011.1">
    <property type="nucleotide sequence ID" value="NZ_JBGMEL010000035.1"/>
</dbReference>
<evidence type="ECO:0000313" key="1">
    <source>
        <dbReference type="EMBL" id="MFA0792639.1"/>
    </source>
</evidence>
<accession>A0ABV4NSW7</accession>
<evidence type="ECO:0000313" key="2">
    <source>
        <dbReference type="Proteomes" id="UP001569414"/>
    </source>
</evidence>
<keyword evidence="2" id="KW-1185">Reference proteome</keyword>